<keyword evidence="1" id="KW-0675">Receptor</keyword>
<proteinExistence type="predicted"/>
<dbReference type="Proteomes" id="UP000664654">
    <property type="component" value="Unassembled WGS sequence"/>
</dbReference>
<dbReference type="PANTHER" id="PTHR40980">
    <property type="entry name" value="PLUG DOMAIN-CONTAINING PROTEIN"/>
    <property type="match status" value="1"/>
</dbReference>
<feature type="non-terminal residue" evidence="1">
    <location>
        <position position="93"/>
    </location>
</feature>
<accession>A0A939DTR7</accession>
<feature type="non-terminal residue" evidence="1">
    <location>
        <position position="1"/>
    </location>
</feature>
<organism evidence="1 2">
    <name type="scientific">Bowmanella dokdonensis</name>
    <dbReference type="NCBI Taxonomy" id="751969"/>
    <lineage>
        <taxon>Bacteria</taxon>
        <taxon>Pseudomonadati</taxon>
        <taxon>Pseudomonadota</taxon>
        <taxon>Gammaproteobacteria</taxon>
        <taxon>Alteromonadales</taxon>
        <taxon>Alteromonadaceae</taxon>
        <taxon>Bowmanella</taxon>
    </lineage>
</organism>
<protein>
    <submittedName>
        <fullName evidence="1">TonB-dependent receptor</fullName>
    </submittedName>
</protein>
<gene>
    <name evidence="1" type="ORF">J0A66_23210</name>
</gene>
<sequence>TTINNVSTSSGNGGRDVNFDIFASELIQSITVKKSPTAADEEGGVAGVVAIQTARPFDYSGTRAIASVEGAYNDLSEKTDPRYSFLISKNQDD</sequence>
<dbReference type="SUPFAM" id="SSF56935">
    <property type="entry name" value="Porins"/>
    <property type="match status" value="1"/>
</dbReference>
<reference evidence="1" key="1">
    <citation type="submission" date="2021-03" db="EMBL/GenBank/DDBJ databases">
        <title>novel species isolated from a fishpond in China.</title>
        <authorList>
            <person name="Lu H."/>
            <person name="Cai Z."/>
        </authorList>
    </citation>
    <scope>NUCLEOTIDE SEQUENCE</scope>
    <source>
        <strain evidence="1">JCM 30855</strain>
    </source>
</reference>
<evidence type="ECO:0000313" key="2">
    <source>
        <dbReference type="Proteomes" id="UP000664654"/>
    </source>
</evidence>
<dbReference type="PANTHER" id="PTHR40980:SF3">
    <property type="entry name" value="TONB-DEPENDENT RECEPTOR-LIKE BETA-BARREL DOMAIN-CONTAINING PROTEIN"/>
    <property type="match status" value="1"/>
</dbReference>
<dbReference type="AlphaFoldDB" id="A0A939DTR7"/>
<dbReference type="EMBL" id="JAFKCV010000437">
    <property type="protein sequence ID" value="MBN7828147.1"/>
    <property type="molecule type" value="Genomic_DNA"/>
</dbReference>
<comment type="caution">
    <text evidence="1">The sequence shown here is derived from an EMBL/GenBank/DDBJ whole genome shotgun (WGS) entry which is preliminary data.</text>
</comment>
<evidence type="ECO:0000313" key="1">
    <source>
        <dbReference type="EMBL" id="MBN7828147.1"/>
    </source>
</evidence>
<name>A0A939DTR7_9ALTE</name>
<keyword evidence="2" id="KW-1185">Reference proteome</keyword>